<dbReference type="InterPro" id="IPR010540">
    <property type="entry name" value="CmpB_TMEM229"/>
</dbReference>
<reference evidence="2" key="1">
    <citation type="journal article" date="2021" name="PeerJ">
        <title>Extensive microbial diversity within the chicken gut microbiome revealed by metagenomics and culture.</title>
        <authorList>
            <person name="Gilroy R."/>
            <person name="Ravi A."/>
            <person name="Getino M."/>
            <person name="Pursley I."/>
            <person name="Horton D.L."/>
            <person name="Alikhan N.F."/>
            <person name="Baker D."/>
            <person name="Gharbi K."/>
            <person name="Hall N."/>
            <person name="Watson M."/>
            <person name="Adriaenssens E.M."/>
            <person name="Foster-Nyarko E."/>
            <person name="Jarju S."/>
            <person name="Secka A."/>
            <person name="Antonio M."/>
            <person name="Oren A."/>
            <person name="Chaudhuri R.R."/>
            <person name="La Ragione R."/>
            <person name="Hildebrand F."/>
            <person name="Pallen M.J."/>
        </authorList>
    </citation>
    <scope>NUCLEOTIDE SEQUENCE</scope>
    <source>
        <strain evidence="2">CHK195-6426</strain>
    </source>
</reference>
<proteinExistence type="predicted"/>
<gene>
    <name evidence="2" type="ORF">H9742_06160</name>
</gene>
<feature type="transmembrane region" description="Helical" evidence="1">
    <location>
        <begin position="6"/>
        <end position="29"/>
    </location>
</feature>
<organism evidence="2 3">
    <name type="scientific">Candidatus Acetatifactor stercoripullorum</name>
    <dbReference type="NCBI Taxonomy" id="2838414"/>
    <lineage>
        <taxon>Bacteria</taxon>
        <taxon>Bacillati</taxon>
        <taxon>Bacillota</taxon>
        <taxon>Clostridia</taxon>
        <taxon>Lachnospirales</taxon>
        <taxon>Lachnospiraceae</taxon>
        <taxon>Acetatifactor</taxon>
    </lineage>
</organism>
<dbReference type="Pfam" id="PF06541">
    <property type="entry name" value="ABC_trans_CmpB"/>
    <property type="match status" value="2"/>
</dbReference>
<evidence type="ECO:0000313" key="3">
    <source>
        <dbReference type="Proteomes" id="UP000824265"/>
    </source>
</evidence>
<feature type="transmembrane region" description="Helical" evidence="1">
    <location>
        <begin position="337"/>
        <end position="354"/>
    </location>
</feature>
<dbReference type="Proteomes" id="UP000824265">
    <property type="component" value="Unassembled WGS sequence"/>
</dbReference>
<feature type="transmembrane region" description="Helical" evidence="1">
    <location>
        <begin position="149"/>
        <end position="170"/>
    </location>
</feature>
<keyword evidence="1" id="KW-0812">Transmembrane</keyword>
<accession>A0A9D1UAV3</accession>
<dbReference type="EMBL" id="DXGH01000034">
    <property type="protein sequence ID" value="HIW81104.1"/>
    <property type="molecule type" value="Genomic_DNA"/>
</dbReference>
<protein>
    <submittedName>
        <fullName evidence="2">ABC transporter permease</fullName>
    </submittedName>
</protein>
<feature type="transmembrane region" description="Helical" evidence="1">
    <location>
        <begin position="375"/>
        <end position="396"/>
    </location>
</feature>
<name>A0A9D1UAV3_9FIRM</name>
<comment type="caution">
    <text evidence="2">The sequence shown here is derived from an EMBL/GenBank/DDBJ whole genome shotgun (WGS) entry which is preliminary data.</text>
</comment>
<evidence type="ECO:0000256" key="1">
    <source>
        <dbReference type="SAM" id="Phobius"/>
    </source>
</evidence>
<feature type="transmembrane region" description="Helical" evidence="1">
    <location>
        <begin position="66"/>
        <end position="88"/>
    </location>
</feature>
<feature type="transmembrane region" description="Helical" evidence="1">
    <location>
        <begin position="109"/>
        <end position="129"/>
    </location>
</feature>
<dbReference type="AlphaFoldDB" id="A0A9D1UAV3"/>
<sequence length="443" mass="50098">MTYNLLQISWLFFIYSFAGWCIEVCAAALQRRKFINRGFVNSPLCPIYGFGSALFAIFLPELTENPFFLFLGGMLMAAVLEYLTGLALEKIFHQKLWDYSHIRFNIGGYICLRYCLLWGILAVITMLFVNPLLCSLLDLIPEFLSTVLLWVLWGLLAVDFITTAVSVLGMKSRARRLSQLTEGMQETSKLLENALTKRVQSRMQKSFPAINPQAAAAKKEKSQVFAQGCSFYKLFCLFFIGSFLGDIVETIFCYITAGELMSRSSVVYGPFSIVWGLACALLTGLLYRYKDKSDGYIFAAGTLLGGAYEYICSVFTELVFGTIFWDYSGYTFNLGGRINLLFCFFWGIAAIVWLKLLYPRLSCLIEKLPKRFGTILCNFLIVFMVFNMAISAAALARYTDRNTQKPAAEQNVSQAAQAVNSFLDSHFPDERMERIYPNAKIVN</sequence>
<feature type="transmembrane region" description="Helical" evidence="1">
    <location>
        <begin position="269"/>
        <end position="289"/>
    </location>
</feature>
<feature type="transmembrane region" description="Helical" evidence="1">
    <location>
        <begin position="296"/>
        <end position="325"/>
    </location>
</feature>
<keyword evidence="1" id="KW-0472">Membrane</keyword>
<keyword evidence="1" id="KW-1133">Transmembrane helix</keyword>
<feature type="transmembrane region" description="Helical" evidence="1">
    <location>
        <begin position="231"/>
        <end position="257"/>
    </location>
</feature>
<evidence type="ECO:0000313" key="2">
    <source>
        <dbReference type="EMBL" id="HIW81104.1"/>
    </source>
</evidence>
<reference evidence="2" key="2">
    <citation type="submission" date="2021-04" db="EMBL/GenBank/DDBJ databases">
        <authorList>
            <person name="Gilroy R."/>
        </authorList>
    </citation>
    <scope>NUCLEOTIDE SEQUENCE</scope>
    <source>
        <strain evidence="2">CHK195-6426</strain>
    </source>
</reference>
<feature type="transmembrane region" description="Helical" evidence="1">
    <location>
        <begin position="41"/>
        <end position="60"/>
    </location>
</feature>